<dbReference type="PANTHER" id="PTHR12563:SF17">
    <property type="entry name" value="DIHYDROXYACETONE PHOSPHATE ACYLTRANSFERASE"/>
    <property type="match status" value="1"/>
</dbReference>
<dbReference type="GO" id="GO:0019432">
    <property type="term" value="P:triglyceride biosynthetic process"/>
    <property type="evidence" value="ECO:0007669"/>
    <property type="project" value="TreeGrafter"/>
</dbReference>
<name>A0A1E4SS18_9ASCO</name>
<feature type="domain" description="Phospholipid/glycerol acyltransferase" evidence="6">
    <location>
        <begin position="199"/>
        <end position="331"/>
    </location>
</feature>
<evidence type="ECO:0000256" key="1">
    <source>
        <dbReference type="ARBA" id="ARBA00004184"/>
    </source>
</evidence>
<dbReference type="InterPro" id="IPR045520">
    <property type="entry name" value="GPAT/DHAPAT_C"/>
</dbReference>
<organism evidence="7 8">
    <name type="scientific">Suhomyces tanzawaensis NRRL Y-17324</name>
    <dbReference type="NCBI Taxonomy" id="984487"/>
    <lineage>
        <taxon>Eukaryota</taxon>
        <taxon>Fungi</taxon>
        <taxon>Dikarya</taxon>
        <taxon>Ascomycota</taxon>
        <taxon>Saccharomycotina</taxon>
        <taxon>Pichiomycetes</taxon>
        <taxon>Debaryomycetaceae</taxon>
        <taxon>Suhomyces</taxon>
    </lineage>
</organism>
<evidence type="ECO:0000256" key="4">
    <source>
        <dbReference type="ARBA" id="ARBA00023136"/>
    </source>
</evidence>
<keyword evidence="8" id="KW-1185">Reference proteome</keyword>
<dbReference type="Pfam" id="PF01553">
    <property type="entry name" value="Acyltransferase"/>
    <property type="match status" value="1"/>
</dbReference>
<dbReference type="GO" id="GO:0006072">
    <property type="term" value="P:glycerol-3-phosphate metabolic process"/>
    <property type="evidence" value="ECO:0007669"/>
    <property type="project" value="TreeGrafter"/>
</dbReference>
<comment type="similarity">
    <text evidence="2">Belongs to the GPAT/DAPAT family.</text>
</comment>
<evidence type="ECO:0000313" key="7">
    <source>
        <dbReference type="EMBL" id="ODV82313.1"/>
    </source>
</evidence>
<dbReference type="GO" id="GO:0012505">
    <property type="term" value="C:endomembrane system"/>
    <property type="evidence" value="ECO:0007669"/>
    <property type="project" value="UniProtKB-SubCell"/>
</dbReference>
<dbReference type="RefSeq" id="XP_020067435.1">
    <property type="nucleotide sequence ID" value="XM_020210813.1"/>
</dbReference>
<dbReference type="GO" id="GO:0004366">
    <property type="term" value="F:glycerol-3-phosphate O-acyltransferase activity"/>
    <property type="evidence" value="ECO:0007669"/>
    <property type="project" value="TreeGrafter"/>
</dbReference>
<protein>
    <recommendedName>
        <fullName evidence="6">Phospholipid/glycerol acyltransferase domain-containing protein</fullName>
    </recommendedName>
</protein>
<dbReference type="PANTHER" id="PTHR12563">
    <property type="entry name" value="GLYCEROL-3-PHOSPHATE ACYLTRANSFERASE"/>
    <property type="match status" value="1"/>
</dbReference>
<dbReference type="Pfam" id="PF19277">
    <property type="entry name" value="GPAT_C"/>
    <property type="match status" value="1"/>
</dbReference>
<dbReference type="GeneID" id="30984949"/>
<reference evidence="8" key="1">
    <citation type="submission" date="2016-05" db="EMBL/GenBank/DDBJ databases">
        <title>Comparative genomics of biotechnologically important yeasts.</title>
        <authorList>
            <consortium name="DOE Joint Genome Institute"/>
            <person name="Riley R."/>
            <person name="Haridas S."/>
            <person name="Wolfe K.H."/>
            <person name="Lopes M.R."/>
            <person name="Hittinger C.T."/>
            <person name="Goker M."/>
            <person name="Salamov A."/>
            <person name="Wisecaver J."/>
            <person name="Long T.M."/>
            <person name="Aerts A.L."/>
            <person name="Barry K."/>
            <person name="Choi C."/>
            <person name="Clum A."/>
            <person name="Coughlan A.Y."/>
            <person name="Deshpande S."/>
            <person name="Douglass A.P."/>
            <person name="Hanson S.J."/>
            <person name="Klenk H.-P."/>
            <person name="Labutti K."/>
            <person name="Lapidus A."/>
            <person name="Lindquist E."/>
            <person name="Lipzen A."/>
            <person name="Meier-Kolthoff J.P."/>
            <person name="Ohm R.A."/>
            <person name="Otillar R.P."/>
            <person name="Pangilinan J."/>
            <person name="Peng Y."/>
            <person name="Rokas A."/>
            <person name="Rosa C.A."/>
            <person name="Scheuner C."/>
            <person name="Sibirny A.A."/>
            <person name="Slot J.C."/>
            <person name="Stielow J.B."/>
            <person name="Sun H."/>
            <person name="Kurtzman C.P."/>
            <person name="Blackwell M."/>
            <person name="Grigoriev I.V."/>
            <person name="Jeffries T.W."/>
        </authorList>
    </citation>
    <scope>NUCLEOTIDE SEQUENCE [LARGE SCALE GENOMIC DNA]</scope>
    <source>
        <strain evidence="8">NRRL Y-17324</strain>
    </source>
</reference>
<dbReference type="CDD" id="cd07993">
    <property type="entry name" value="LPLAT_DHAPAT-like"/>
    <property type="match status" value="1"/>
</dbReference>
<keyword evidence="4" id="KW-0472">Membrane</keyword>
<dbReference type="OrthoDB" id="10255570at2759"/>
<dbReference type="EMBL" id="KV453909">
    <property type="protein sequence ID" value="ODV82313.1"/>
    <property type="molecule type" value="Genomic_DNA"/>
</dbReference>
<comment type="subcellular location">
    <subcellularLocation>
        <location evidence="1">Endomembrane system</location>
        <topology evidence="1">Peripheral membrane protein</topology>
    </subcellularLocation>
</comment>
<dbReference type="GO" id="GO:0008654">
    <property type="term" value="P:phospholipid biosynthetic process"/>
    <property type="evidence" value="ECO:0007669"/>
    <property type="project" value="TreeGrafter"/>
</dbReference>
<dbReference type="InterPro" id="IPR002123">
    <property type="entry name" value="Plipid/glycerol_acylTrfase"/>
</dbReference>
<evidence type="ECO:0000313" key="8">
    <source>
        <dbReference type="Proteomes" id="UP000094285"/>
    </source>
</evidence>
<sequence length="800" mass="93322">MPADISNSDFDVNILEGAFTSPNIELALPLPMDKKSYVDIDGNHEDLRSNFSIITNFFRYFTSVDYDNIYKNNEYRYSINKFHPKFQQKMMDYMDDQLENSDPKLDELVYGLINQELSLKLITADQFYPRFNEVKAFIVNHYKKENNKNLPAFLSLDVIRIAYVTVMKVFTKMFPQGIWCSNREFSAMYQRYLKDPMSIIFLPNHQSHVDYIIIHLLAVRFQFPVPTVIAGENLNVAVFGKWLKSLGAIFIPRSMSDAYTERNLSNIIEFMLINKIHTEVFIEGTRSRDGKLLLPKYGILKTFVKIFLKQRLEELNPDFDLLFQPLSITYERIYETDGYLKELIGQDKKQESFLNIINNGLKNLYGPVEDRNAIKFKKNGFNDNSDKNLSGKIFIKLGEGFNISSFVNEDLPLDSDTLIESINLKKLGFQTLHLVNHVAFIPEAAIVGASLHMYYYYYNTKEIPIEKLIPVLRLVVDTLYDENEHHVTNKQLLQGFKDYTDDELTQVVKEQILYFFRLISVNIKTNVVRIGRSIELIYFKNLTIHSVIHMCKVAFILLLLDGGKIKPTFLVINKLNYILTGFMKNEFLFDYNYNKRDELSFILDNLERKGYIRFVAEGEGYYSVQDRKYLELFGNLVKPFLQSYVNLIRSTFAIIEVKKSKFLEESKKHKEDKNFDYDELRFPTTKTLLKYIISENRALKTPVSTESVNKQYLLSDLYYLNNLQVIQIFKNKAKTKAFVKVMNIRDLSIVLEFLQQLVDLNALGLISNVVNINYVIDIIDKNFDRETEVEPPSTVAIAKL</sequence>
<accession>A0A1E4SS18</accession>
<dbReference type="AlphaFoldDB" id="A0A1E4SS18"/>
<dbReference type="GO" id="GO:0031966">
    <property type="term" value="C:mitochondrial membrane"/>
    <property type="evidence" value="ECO:0007669"/>
    <property type="project" value="TreeGrafter"/>
</dbReference>
<dbReference type="SUPFAM" id="SSF69593">
    <property type="entry name" value="Glycerol-3-phosphate (1)-acyltransferase"/>
    <property type="match status" value="1"/>
</dbReference>
<gene>
    <name evidence="7" type="ORF">CANTADRAFT_60556</name>
</gene>
<evidence type="ECO:0000259" key="6">
    <source>
        <dbReference type="SMART" id="SM00563"/>
    </source>
</evidence>
<dbReference type="STRING" id="984487.A0A1E4SS18"/>
<evidence type="ECO:0000256" key="5">
    <source>
        <dbReference type="ARBA" id="ARBA00023315"/>
    </source>
</evidence>
<evidence type="ECO:0000256" key="3">
    <source>
        <dbReference type="ARBA" id="ARBA00022679"/>
    </source>
</evidence>
<proteinExistence type="inferred from homology"/>
<keyword evidence="5" id="KW-0012">Acyltransferase</keyword>
<evidence type="ECO:0000256" key="2">
    <source>
        <dbReference type="ARBA" id="ARBA00007937"/>
    </source>
</evidence>
<dbReference type="SMART" id="SM00563">
    <property type="entry name" value="PlsC"/>
    <property type="match status" value="1"/>
</dbReference>
<dbReference type="InterPro" id="IPR041728">
    <property type="entry name" value="GPAT/DHAPAT_LPLAT"/>
</dbReference>
<keyword evidence="3" id="KW-0808">Transferase</keyword>
<dbReference type="GO" id="GO:0006631">
    <property type="term" value="P:fatty acid metabolic process"/>
    <property type="evidence" value="ECO:0007669"/>
    <property type="project" value="TreeGrafter"/>
</dbReference>
<dbReference type="Proteomes" id="UP000094285">
    <property type="component" value="Unassembled WGS sequence"/>
</dbReference>
<dbReference type="InterPro" id="IPR022284">
    <property type="entry name" value="GPAT/DHAPAT"/>
</dbReference>